<comment type="similarity">
    <text evidence="1">Belongs to the leucine-binding protein family.</text>
</comment>
<evidence type="ECO:0000313" key="5">
    <source>
        <dbReference type="EMBL" id="OZI75247.1"/>
    </source>
</evidence>
<dbReference type="PANTHER" id="PTHR30483">
    <property type="entry name" value="LEUCINE-SPECIFIC-BINDING PROTEIN"/>
    <property type="match status" value="1"/>
</dbReference>
<dbReference type="Proteomes" id="UP000216429">
    <property type="component" value="Unassembled WGS sequence"/>
</dbReference>
<dbReference type="PANTHER" id="PTHR30483:SF6">
    <property type="entry name" value="PERIPLASMIC BINDING PROTEIN OF ABC TRANSPORTER FOR NATURAL AMINO ACIDS"/>
    <property type="match status" value="1"/>
</dbReference>
<feature type="chain" id="PRO_5012560047" evidence="3">
    <location>
        <begin position="17"/>
        <end position="384"/>
    </location>
</feature>
<dbReference type="InterPro" id="IPR051010">
    <property type="entry name" value="BCAA_transport"/>
</dbReference>
<evidence type="ECO:0000256" key="1">
    <source>
        <dbReference type="ARBA" id="ARBA00010062"/>
    </source>
</evidence>
<proteinExistence type="inferred from homology"/>
<gene>
    <name evidence="5" type="ORF">CAL22_11910</name>
</gene>
<reference evidence="6" key="1">
    <citation type="submission" date="2017-05" db="EMBL/GenBank/DDBJ databases">
        <title>Complete and WGS of Bordetella genogroups.</title>
        <authorList>
            <person name="Spilker T."/>
            <person name="Lipuma J."/>
        </authorList>
    </citation>
    <scope>NUCLEOTIDE SEQUENCE [LARGE SCALE GENOMIC DNA]</scope>
    <source>
        <strain evidence="6">AU6712</strain>
    </source>
</reference>
<evidence type="ECO:0000256" key="2">
    <source>
        <dbReference type="ARBA" id="ARBA00022729"/>
    </source>
</evidence>
<evidence type="ECO:0000256" key="3">
    <source>
        <dbReference type="SAM" id="SignalP"/>
    </source>
</evidence>
<sequence>MAFVAACAAVAAPALAAADCEIKLGATGPLSGAATQWGLAIKGAADYVAAEVNAAGGLKVGNETCQLKVVPIDAKYTAEGAAAAANNFVSQGVKFILGPIGSPEVTGMKPIATRNKMLMMSDSYARDAIGPKWPLTFHIGPGPAAWADPLVKHAKKTFGIKNALTIAPNDQAGTDVAEVVAAAYEKNGVPTKLEYYQRGTTNFAPIVTRIMASNPDTVDTVSTPPGDAGILVKQLRQAGYKGVIGRLGGPGTAEIARVAGGMDVLRDFYWFEPVFIDENVTKLQGSYKTLLKADAPENNFFYLFVAGGRALVQAIQQAGTYRDADKVAEALRKIDVVDPNLGAGKWIGQSTYKINQELSLPFGMGTIRDGKEQPVIRVEAPVDN</sequence>
<evidence type="ECO:0000313" key="6">
    <source>
        <dbReference type="Proteomes" id="UP000216429"/>
    </source>
</evidence>
<keyword evidence="2 3" id="KW-0732">Signal</keyword>
<dbReference type="CDD" id="cd06336">
    <property type="entry name" value="PBP1_ABC_ligand_binding-like"/>
    <property type="match status" value="1"/>
</dbReference>
<dbReference type="Gene3D" id="3.40.50.2300">
    <property type="match status" value="2"/>
</dbReference>
<keyword evidence="6" id="KW-1185">Reference proteome</keyword>
<name>A0A261VN13_9BORD</name>
<dbReference type="SUPFAM" id="SSF53822">
    <property type="entry name" value="Periplasmic binding protein-like I"/>
    <property type="match status" value="1"/>
</dbReference>
<dbReference type="InterPro" id="IPR028081">
    <property type="entry name" value="Leu-bd"/>
</dbReference>
<feature type="domain" description="Leucine-binding protein" evidence="4">
    <location>
        <begin position="21"/>
        <end position="346"/>
    </location>
</feature>
<accession>A0A261VN13</accession>
<dbReference type="AlphaFoldDB" id="A0A261VN13"/>
<dbReference type="EMBL" id="NEVU01000002">
    <property type="protein sequence ID" value="OZI75247.1"/>
    <property type="molecule type" value="Genomic_DNA"/>
</dbReference>
<dbReference type="InterPro" id="IPR028082">
    <property type="entry name" value="Peripla_BP_I"/>
</dbReference>
<evidence type="ECO:0000259" key="4">
    <source>
        <dbReference type="Pfam" id="PF13458"/>
    </source>
</evidence>
<protein>
    <submittedName>
        <fullName evidence="5">ABC transporter substrate-binding protein</fullName>
    </submittedName>
</protein>
<comment type="caution">
    <text evidence="5">The sequence shown here is derived from an EMBL/GenBank/DDBJ whole genome shotgun (WGS) entry which is preliminary data.</text>
</comment>
<organism evidence="5 6">
    <name type="scientific">Bordetella genomosp. 12</name>
    <dbReference type="NCBI Taxonomy" id="463035"/>
    <lineage>
        <taxon>Bacteria</taxon>
        <taxon>Pseudomonadati</taxon>
        <taxon>Pseudomonadota</taxon>
        <taxon>Betaproteobacteria</taxon>
        <taxon>Burkholderiales</taxon>
        <taxon>Alcaligenaceae</taxon>
        <taxon>Bordetella</taxon>
    </lineage>
</organism>
<feature type="signal peptide" evidence="3">
    <location>
        <begin position="1"/>
        <end position="16"/>
    </location>
</feature>
<dbReference type="OrthoDB" id="5289062at2"/>
<dbReference type="Pfam" id="PF13458">
    <property type="entry name" value="Peripla_BP_6"/>
    <property type="match status" value="1"/>
</dbReference>